<dbReference type="EMBL" id="MK500433">
    <property type="protein sequence ID" value="QBK89657.1"/>
    <property type="molecule type" value="Genomic_DNA"/>
</dbReference>
<organism evidence="1">
    <name type="scientific">Pithovirus LCPAC001</name>
    <dbReference type="NCBI Taxonomy" id="2506585"/>
    <lineage>
        <taxon>Viruses</taxon>
        <taxon>Pithoviruses</taxon>
    </lineage>
</organism>
<evidence type="ECO:0000313" key="1">
    <source>
        <dbReference type="EMBL" id="QBK89657.1"/>
    </source>
</evidence>
<protein>
    <submittedName>
        <fullName evidence="1">Histone 2A-domain-containing protein</fullName>
    </submittedName>
</protein>
<gene>
    <name evidence="1" type="ORF">LCPAC001_01670</name>
</gene>
<dbReference type="SUPFAM" id="SSF47113">
    <property type="entry name" value="Histone-fold"/>
    <property type="match status" value="2"/>
</dbReference>
<dbReference type="InterPro" id="IPR009072">
    <property type="entry name" value="Histone-fold"/>
</dbReference>
<sequence>MNFILRLIDKKSLSILYLKMSKNSQNSLFPNYTLYISKILKLVICSGSMKKESNEQMNKIVDIIATNIVKGAYESTLSLKKKILSEEELRTSLKIIFSKETATSIIKFSETILVKLDDFSAENKIKRISLPKTLEVFYPIKMLKNILLKLGKKNIKMSLNADLYFITFMFYITHLILELSYNEASIWKRTRLGPRDILIGINGDEEFRALFNKLDIYIDTKHYKYPYKG</sequence>
<dbReference type="GO" id="GO:0046982">
    <property type="term" value="F:protein heterodimerization activity"/>
    <property type="evidence" value="ECO:0007669"/>
    <property type="project" value="InterPro"/>
</dbReference>
<proteinExistence type="predicted"/>
<accession>A0A481Z1R0</accession>
<dbReference type="Gene3D" id="1.10.20.10">
    <property type="entry name" value="Histone, subunit A"/>
    <property type="match status" value="1"/>
</dbReference>
<reference evidence="1" key="1">
    <citation type="journal article" date="2019" name="MBio">
        <title>Virus Genomes from Deep Sea Sediments Expand the Ocean Megavirome and Support Independent Origins of Viral Gigantism.</title>
        <authorList>
            <person name="Backstrom D."/>
            <person name="Yutin N."/>
            <person name="Jorgensen S.L."/>
            <person name="Dharamshi J."/>
            <person name="Homa F."/>
            <person name="Zaremba-Niedwiedzka K."/>
            <person name="Spang A."/>
            <person name="Wolf Y.I."/>
            <person name="Koonin E.V."/>
            <person name="Ettema T.J."/>
        </authorList>
    </citation>
    <scope>NUCLEOTIDE SEQUENCE</scope>
</reference>
<name>A0A481Z1R0_9VIRU</name>